<organism evidence="6 7">
    <name type="scientific">Sinobacterium norvegicum</name>
    <dbReference type="NCBI Taxonomy" id="1641715"/>
    <lineage>
        <taxon>Bacteria</taxon>
        <taxon>Pseudomonadati</taxon>
        <taxon>Pseudomonadota</taxon>
        <taxon>Gammaproteobacteria</taxon>
        <taxon>Cellvibrionales</taxon>
        <taxon>Spongiibacteraceae</taxon>
        <taxon>Sinobacterium</taxon>
    </lineage>
</organism>
<dbReference type="Gene3D" id="3.40.190.290">
    <property type="match status" value="1"/>
</dbReference>
<dbReference type="InterPro" id="IPR036388">
    <property type="entry name" value="WH-like_DNA-bd_sf"/>
</dbReference>
<name>A0ABN8EKW8_9GAMM</name>
<keyword evidence="2" id="KW-0805">Transcription regulation</keyword>
<dbReference type="Pfam" id="PF00126">
    <property type="entry name" value="HTH_1"/>
    <property type="match status" value="1"/>
</dbReference>
<dbReference type="SUPFAM" id="SSF46785">
    <property type="entry name" value="Winged helix' DNA-binding domain"/>
    <property type="match status" value="1"/>
</dbReference>
<feature type="domain" description="HTH lysR-type" evidence="5">
    <location>
        <begin position="12"/>
        <end position="61"/>
    </location>
</feature>
<sequence>MAINNWQGLDEFVAVVEAGSFTAAAKQLEVSTAHVSRSIHALEKKLAVKLLHRSTRQVNTTASGQIYYQQCRQLVDGLLEANRTATQLNTTPSGLIRVTAPIYYGEQVIAPLFSQLLSEYPDIELDLQLNNHNVDLIAEGFDLAIRLGELADSSLMARKIASRRFDVVGSPDYFGRHGQPHTIDELAGHNCLRGMSEHWVFQQHSATQPRQQRHHKDYRVTGNWRCNSGIAVATAAMDGIGLAQLPDYYTEQPVAQGKLIKVLSGYRREDEGIWAVYPQNRHLSTRLRLVIDFLVSALDKNRE</sequence>
<evidence type="ECO:0000313" key="7">
    <source>
        <dbReference type="Proteomes" id="UP000838100"/>
    </source>
</evidence>
<evidence type="ECO:0000313" key="6">
    <source>
        <dbReference type="EMBL" id="CAH0992037.1"/>
    </source>
</evidence>
<dbReference type="Gene3D" id="1.10.10.10">
    <property type="entry name" value="Winged helix-like DNA-binding domain superfamily/Winged helix DNA-binding domain"/>
    <property type="match status" value="1"/>
</dbReference>
<dbReference type="InterPro" id="IPR000847">
    <property type="entry name" value="LysR_HTH_N"/>
</dbReference>
<evidence type="ECO:0000256" key="4">
    <source>
        <dbReference type="ARBA" id="ARBA00023163"/>
    </source>
</evidence>
<protein>
    <submittedName>
        <fullName evidence="6">HTH-type transcriptional regulator DmlR</fullName>
    </submittedName>
</protein>
<dbReference type="InterPro" id="IPR058163">
    <property type="entry name" value="LysR-type_TF_proteobact-type"/>
</dbReference>
<dbReference type="PANTHER" id="PTHR30537:SF10">
    <property type="entry name" value="TRANSCRIPTIONAL REGULATOR-RELATED"/>
    <property type="match status" value="1"/>
</dbReference>
<dbReference type="EMBL" id="CAKLPX010000002">
    <property type="protein sequence ID" value="CAH0992037.1"/>
    <property type="molecule type" value="Genomic_DNA"/>
</dbReference>
<evidence type="ECO:0000256" key="1">
    <source>
        <dbReference type="ARBA" id="ARBA00009437"/>
    </source>
</evidence>
<dbReference type="RefSeq" id="WP_237444734.1">
    <property type="nucleotide sequence ID" value="NZ_CAKLPX010000002.1"/>
</dbReference>
<dbReference type="PANTHER" id="PTHR30537">
    <property type="entry name" value="HTH-TYPE TRANSCRIPTIONAL REGULATOR"/>
    <property type="match status" value="1"/>
</dbReference>
<keyword evidence="4" id="KW-0804">Transcription</keyword>
<dbReference type="Pfam" id="PF03466">
    <property type="entry name" value="LysR_substrate"/>
    <property type="match status" value="1"/>
</dbReference>
<reference evidence="6" key="1">
    <citation type="submission" date="2021-12" db="EMBL/GenBank/DDBJ databases">
        <authorList>
            <person name="Rodrigo-Torres L."/>
            <person name="Arahal R. D."/>
            <person name="Lucena T."/>
        </authorList>
    </citation>
    <scope>NUCLEOTIDE SEQUENCE</scope>
    <source>
        <strain evidence="6">CECT 8267</strain>
    </source>
</reference>
<evidence type="ECO:0000259" key="5">
    <source>
        <dbReference type="PROSITE" id="PS50931"/>
    </source>
</evidence>
<evidence type="ECO:0000256" key="2">
    <source>
        <dbReference type="ARBA" id="ARBA00023015"/>
    </source>
</evidence>
<dbReference type="Proteomes" id="UP000838100">
    <property type="component" value="Unassembled WGS sequence"/>
</dbReference>
<keyword evidence="7" id="KW-1185">Reference proteome</keyword>
<dbReference type="PROSITE" id="PS50931">
    <property type="entry name" value="HTH_LYSR"/>
    <property type="match status" value="1"/>
</dbReference>
<accession>A0ABN8EKW8</accession>
<keyword evidence="3" id="KW-0238">DNA-binding</keyword>
<comment type="caution">
    <text evidence="6">The sequence shown here is derived from an EMBL/GenBank/DDBJ whole genome shotgun (WGS) entry which is preliminary data.</text>
</comment>
<evidence type="ECO:0000256" key="3">
    <source>
        <dbReference type="ARBA" id="ARBA00023125"/>
    </source>
</evidence>
<proteinExistence type="inferred from homology"/>
<dbReference type="SUPFAM" id="SSF53850">
    <property type="entry name" value="Periplasmic binding protein-like II"/>
    <property type="match status" value="1"/>
</dbReference>
<dbReference type="InterPro" id="IPR005119">
    <property type="entry name" value="LysR_subst-bd"/>
</dbReference>
<comment type="similarity">
    <text evidence="1">Belongs to the LysR transcriptional regulatory family.</text>
</comment>
<dbReference type="InterPro" id="IPR036390">
    <property type="entry name" value="WH_DNA-bd_sf"/>
</dbReference>
<gene>
    <name evidence="6" type="primary">dmlR_5</name>
    <name evidence="6" type="ORF">SIN8267_02152</name>
</gene>